<gene>
    <name evidence="4" type="ORF">SARC_00627</name>
</gene>
<dbReference type="InterPro" id="IPR044046">
    <property type="entry name" value="E3_ligase_UBR-like_C"/>
</dbReference>
<evidence type="ECO:0000256" key="2">
    <source>
        <dbReference type="SAM" id="MobiDB-lite"/>
    </source>
</evidence>
<evidence type="ECO:0000313" key="4">
    <source>
        <dbReference type="EMBL" id="KNC87241.1"/>
    </source>
</evidence>
<keyword evidence="1" id="KW-0479">Metal-binding</keyword>
<dbReference type="OrthoDB" id="15304at2759"/>
<dbReference type="STRING" id="667725.A0A0L0GEC6"/>
<dbReference type="PANTHER" id="PTHR21497:SF24">
    <property type="entry name" value="E3 UBIQUITIN-PROTEIN LIGASE UBR1"/>
    <property type="match status" value="1"/>
</dbReference>
<keyword evidence="1" id="KW-0833">Ubl conjugation pathway</keyword>
<name>A0A0L0GEC6_9EUKA</name>
<dbReference type="UniPathway" id="UPA00143"/>
<feature type="domain" description="E3 ubiquitin-protein ligase UBR-like C-terminal" evidence="3">
    <location>
        <begin position="872"/>
        <end position="1000"/>
    </location>
</feature>
<evidence type="ECO:0000256" key="1">
    <source>
        <dbReference type="RuleBase" id="RU366018"/>
    </source>
</evidence>
<evidence type="ECO:0000259" key="3">
    <source>
        <dbReference type="Pfam" id="PF18995"/>
    </source>
</evidence>
<dbReference type="GO" id="GO:0000151">
    <property type="term" value="C:ubiquitin ligase complex"/>
    <property type="evidence" value="ECO:0007669"/>
    <property type="project" value="TreeGrafter"/>
</dbReference>
<keyword evidence="1" id="KW-0862">Zinc</keyword>
<comment type="catalytic activity">
    <reaction evidence="1">
        <text>S-ubiquitinyl-[E2 ubiquitin-conjugating enzyme]-L-cysteine + [acceptor protein]-L-lysine = [E2 ubiquitin-conjugating enzyme]-L-cysteine + N(6)-ubiquitinyl-[acceptor protein]-L-lysine.</text>
        <dbReference type="EC" id="2.3.2.27"/>
    </reaction>
</comment>
<dbReference type="GO" id="GO:0061630">
    <property type="term" value="F:ubiquitin protein ligase activity"/>
    <property type="evidence" value="ECO:0007669"/>
    <property type="project" value="UniProtKB-UniRule"/>
</dbReference>
<keyword evidence="1" id="KW-0808">Transferase</keyword>
<dbReference type="InterPro" id="IPR039164">
    <property type="entry name" value="UBR1-like"/>
</dbReference>
<dbReference type="GO" id="GO:0008270">
    <property type="term" value="F:zinc ion binding"/>
    <property type="evidence" value="ECO:0007669"/>
    <property type="project" value="UniProtKB-UniRule"/>
</dbReference>
<protein>
    <recommendedName>
        <fullName evidence="1">E3 ubiquitin-protein ligase</fullName>
        <ecNumber evidence="1">2.3.2.27</ecNumber>
    </recommendedName>
</protein>
<dbReference type="GO" id="GO:0005737">
    <property type="term" value="C:cytoplasm"/>
    <property type="evidence" value="ECO:0007669"/>
    <property type="project" value="TreeGrafter"/>
</dbReference>
<feature type="region of interest" description="Disordered" evidence="2">
    <location>
        <begin position="1"/>
        <end position="28"/>
    </location>
</feature>
<evidence type="ECO:0000313" key="5">
    <source>
        <dbReference type="Proteomes" id="UP000054560"/>
    </source>
</evidence>
<reference evidence="4 5" key="1">
    <citation type="submission" date="2011-02" db="EMBL/GenBank/DDBJ databases">
        <title>The Genome Sequence of Sphaeroforma arctica JP610.</title>
        <authorList>
            <consortium name="The Broad Institute Genome Sequencing Platform"/>
            <person name="Russ C."/>
            <person name="Cuomo C."/>
            <person name="Young S.K."/>
            <person name="Zeng Q."/>
            <person name="Gargeya S."/>
            <person name="Alvarado L."/>
            <person name="Berlin A."/>
            <person name="Chapman S.B."/>
            <person name="Chen Z."/>
            <person name="Freedman E."/>
            <person name="Gellesch M."/>
            <person name="Goldberg J."/>
            <person name="Griggs A."/>
            <person name="Gujja S."/>
            <person name="Heilman E."/>
            <person name="Heiman D."/>
            <person name="Howarth C."/>
            <person name="Mehta T."/>
            <person name="Neiman D."/>
            <person name="Pearson M."/>
            <person name="Roberts A."/>
            <person name="Saif S."/>
            <person name="Shea T."/>
            <person name="Shenoy N."/>
            <person name="Sisk P."/>
            <person name="Stolte C."/>
            <person name="Sykes S."/>
            <person name="White J."/>
            <person name="Yandava C."/>
            <person name="Burger G."/>
            <person name="Gray M.W."/>
            <person name="Holland P.W.H."/>
            <person name="King N."/>
            <person name="Lang F.B.F."/>
            <person name="Roger A.J."/>
            <person name="Ruiz-Trillo I."/>
            <person name="Haas B."/>
            <person name="Nusbaum C."/>
            <person name="Birren B."/>
        </authorList>
    </citation>
    <scope>NUCLEOTIDE SEQUENCE [LARGE SCALE GENOMIC DNA]</scope>
    <source>
        <strain evidence="4 5">JP610</strain>
    </source>
</reference>
<keyword evidence="5" id="KW-1185">Reference proteome</keyword>
<dbReference type="GeneID" id="25901131"/>
<dbReference type="EMBL" id="KQ241617">
    <property type="protein sequence ID" value="KNC87241.1"/>
    <property type="molecule type" value="Genomic_DNA"/>
</dbReference>
<proteinExistence type="inferred from homology"/>
<feature type="domain" description="E3 ubiquitin-protein ligase UBR-like C-terminal" evidence="3">
    <location>
        <begin position="397"/>
        <end position="643"/>
    </location>
</feature>
<accession>A0A0L0GEC6</accession>
<dbReference type="Proteomes" id="UP000054560">
    <property type="component" value="Unassembled WGS sequence"/>
</dbReference>
<dbReference type="GO" id="GO:0016567">
    <property type="term" value="P:protein ubiquitination"/>
    <property type="evidence" value="ECO:0007669"/>
    <property type="project" value="UniProtKB-UniRule"/>
</dbReference>
<sequence>MDNNQELVTEEAESGAVDASSGQRSAMPPQTCILCQETSGAITIGEEKQDEKEYKGAMGLCGNIRLSGFINNRLVAVNSKDTNTMKGYIERQRASDDPALAQWKTAMKAQEELFSPNDQGGEATNADSILLSGGGVITSCGHAMHHDCHGRYLASLTNSRSLYEARVSPHLADASKGEFLCPLCKKANNTLLPYVWQPYVHDNADSAADTKVSADMKHNIYLDNDDAFMDDEFIKLIRSLQDPLKRNDLLETDFAADKTVAMATSGSAAAGGTTAVTDASPLSRNISSAAGIFGGLGIWGMNAPERDNRFVVRREDPATATTAAQRNTSSRVTRVAATVREPNASEREEHNTSWKAFVNMWLPKPNMFYSFGVACDGISKSLKREITQRSVNRVVRTFDSMVDVLQYTIRTTVASAEALSAAEGTVNEDFLSSSLTSRQETCLRGLCHVLNLLRHKLPVDTLFRDIAVLNIATLVAMGTEPSPGRVHGQQMHARRLLHLDPFSVLTQTLYTLIPNQMKSKKSAQHLLEVLYLATCVQTCVAIHYTFNHGGRAARALERAMETAHLECVSASGSDDATSSECIEGLYRLVDESVHRCSPLTSTKPYTPSAVVMATNMQHLAAYARKASLGYLQCTTVLVHVFIDPTRASPPLLSANTKGPALDADVDMDGDAMSASTAVLDETSTAWVRECVSIEAYLGIRGLRRRVQRELATHTYESTDSTQRHHESTTGLVYAPLVDCWCDSVYKDRLLLAPKAPDTTVDAQSVQGPGASPEMVYRFIDQSPPDRTYTALASGLGCATQGSGSRPALAHTIVPPSTGEGRAAPEPGRLTATPARSQPTTTSTPTPSSSATATSTDERTGFWDPKRALLPVRVKQLIPLPADFNDLFHDATNVKCAQCNQTPVDPALCLSCGVYVCAKSACCTVGGVGECNAHARRCGAGVGVFFVLKKCMVLLLASGRGCPYPSMYLDSHGERDFGLRRGHPLHLNTFLYAALERLWLSLSIKDEIIRHNDATAAYHLRSWLDY</sequence>
<dbReference type="AlphaFoldDB" id="A0A0L0GEC6"/>
<dbReference type="Pfam" id="PF18995">
    <property type="entry name" value="PRT6_C"/>
    <property type="match status" value="2"/>
</dbReference>
<dbReference type="EC" id="2.3.2.27" evidence="1"/>
<feature type="compositionally biased region" description="Low complexity" evidence="2">
    <location>
        <begin position="830"/>
        <end position="854"/>
    </location>
</feature>
<comment type="pathway">
    <text evidence="1">Protein modification; protein ubiquitination.</text>
</comment>
<dbReference type="GO" id="GO:0071596">
    <property type="term" value="P:ubiquitin-dependent protein catabolic process via the N-end rule pathway"/>
    <property type="evidence" value="ECO:0007669"/>
    <property type="project" value="UniProtKB-UniRule"/>
</dbReference>
<keyword evidence="1" id="KW-0863">Zinc-finger</keyword>
<dbReference type="CDD" id="cd16482">
    <property type="entry name" value="RING-H2_UBR1-like"/>
    <property type="match status" value="1"/>
</dbReference>
<comment type="function">
    <text evidence="1">Ubiquitin ligase protein which is a component of the N-end rule pathway. Recognizes and binds to proteins bearing specific N-terminal residues that are destabilizing according to the N-end rule, leading to their ubiquitination and subsequent degradation.</text>
</comment>
<feature type="region of interest" description="Disordered" evidence="2">
    <location>
        <begin position="799"/>
        <end position="861"/>
    </location>
</feature>
<comment type="similarity">
    <text evidence="1">Belongs to the E3 ubiquitin-protein ligase UBR1-like family.</text>
</comment>
<organism evidence="4 5">
    <name type="scientific">Sphaeroforma arctica JP610</name>
    <dbReference type="NCBI Taxonomy" id="667725"/>
    <lineage>
        <taxon>Eukaryota</taxon>
        <taxon>Ichthyosporea</taxon>
        <taxon>Ichthyophonida</taxon>
        <taxon>Sphaeroforma</taxon>
    </lineage>
</organism>
<dbReference type="eggNOG" id="KOG1139">
    <property type="taxonomic scope" value="Eukaryota"/>
</dbReference>
<dbReference type="PANTHER" id="PTHR21497">
    <property type="entry name" value="UBIQUITIN LIGASE E3 ALPHA-RELATED"/>
    <property type="match status" value="1"/>
</dbReference>
<dbReference type="RefSeq" id="XP_014161143.1">
    <property type="nucleotide sequence ID" value="XM_014305668.1"/>
</dbReference>